<dbReference type="InterPro" id="IPR010399">
    <property type="entry name" value="Tify_dom"/>
</dbReference>
<dbReference type="EMBL" id="JAVIJP010000047">
    <property type="protein sequence ID" value="KAL3626075.1"/>
    <property type="molecule type" value="Genomic_DNA"/>
</dbReference>
<sequence>MPPEVTTVKSAIDKPLHELTEDDIAQTTREDCRRYLKEKGMRRPSWNKSQAIQQVIMLKTLLETTPDSESGSQKRIRFSRPNIYNIPESVSKGTSNDAEDSRSVGETYCRKDLDKHDSSCGGLAGRSLAVDNDSVPSRITGLPSIPIGQMTIFYCGKVNVYDDLPEDKARSILNIAASPVQIQERPVDSTMMAQPLPRLSKAFGAKAHPDSALLLPTVQKVEGSSTRKALVQRYLDKKKERVKVKEQEKGGNKFMHKLRYVF</sequence>
<dbReference type="Pfam" id="PF06200">
    <property type="entry name" value="tify"/>
    <property type="match status" value="1"/>
</dbReference>
<dbReference type="GO" id="GO:0009611">
    <property type="term" value="P:response to wounding"/>
    <property type="evidence" value="ECO:0007669"/>
    <property type="project" value="UniProtKB-UniRule"/>
</dbReference>
<comment type="caution">
    <text evidence="4">The sequence shown here is derived from an EMBL/GenBank/DDBJ whole genome shotgun (WGS) entry which is preliminary data.</text>
</comment>
<dbReference type="Proteomes" id="UP001632038">
    <property type="component" value="Unassembled WGS sequence"/>
</dbReference>
<keyword evidence="2" id="KW-0539">Nucleus</keyword>
<evidence type="ECO:0000256" key="2">
    <source>
        <dbReference type="RuleBase" id="RU369065"/>
    </source>
</evidence>
<dbReference type="GO" id="GO:2000022">
    <property type="term" value="P:regulation of jasmonic acid mediated signaling pathway"/>
    <property type="evidence" value="ECO:0007669"/>
    <property type="project" value="UniProtKB-UniRule"/>
</dbReference>
<dbReference type="AlphaFoldDB" id="A0ABD3C8D7"/>
<comment type="function">
    <text evidence="2">Repressor of jasmonate responses.</text>
</comment>
<gene>
    <name evidence="4" type="primary">BS1_5</name>
    <name evidence="4" type="ORF">CASFOL_029624</name>
</gene>
<reference evidence="5" key="1">
    <citation type="journal article" date="2024" name="IScience">
        <title>Strigolactones Initiate the Formation of Haustorium-like Structures in Castilleja.</title>
        <authorList>
            <person name="Buerger M."/>
            <person name="Peterson D."/>
            <person name="Chory J."/>
        </authorList>
    </citation>
    <scope>NUCLEOTIDE SEQUENCE [LARGE SCALE GENOMIC DNA]</scope>
</reference>
<name>A0ABD3C8D7_9LAMI</name>
<evidence type="ECO:0000313" key="4">
    <source>
        <dbReference type="EMBL" id="KAL3626075.1"/>
    </source>
</evidence>
<evidence type="ECO:0000313" key="5">
    <source>
        <dbReference type="Proteomes" id="UP001632038"/>
    </source>
</evidence>
<comment type="subcellular location">
    <subcellularLocation>
        <location evidence="2">Nucleus</location>
    </subcellularLocation>
</comment>
<feature type="domain" description="Tify" evidence="3">
    <location>
        <begin position="143"/>
        <end position="178"/>
    </location>
</feature>
<protein>
    <recommendedName>
        <fullName evidence="2">Protein TIFY</fullName>
    </recommendedName>
    <alternativeName>
        <fullName evidence="2">Jasmonate ZIM domain-containing protein</fullName>
    </alternativeName>
</protein>
<comment type="similarity">
    <text evidence="1 2">Belongs to the TIFY/JAZ family.</text>
</comment>
<evidence type="ECO:0000256" key="1">
    <source>
        <dbReference type="ARBA" id="ARBA00008614"/>
    </source>
</evidence>
<dbReference type="GO" id="GO:0031347">
    <property type="term" value="P:regulation of defense response"/>
    <property type="evidence" value="ECO:0007669"/>
    <property type="project" value="UniProtKB-UniRule"/>
</dbReference>
<dbReference type="PROSITE" id="PS51320">
    <property type="entry name" value="TIFY"/>
    <property type="match status" value="1"/>
</dbReference>
<dbReference type="PANTHER" id="PTHR33077">
    <property type="entry name" value="PROTEIN TIFY 4A-RELATED-RELATED"/>
    <property type="match status" value="1"/>
</dbReference>
<comment type="domain">
    <text evidence="2">The jas domain is required for interaction with COI1.</text>
</comment>
<accession>A0ABD3C8D7</accession>
<dbReference type="PANTHER" id="PTHR33077:SF60">
    <property type="entry name" value="TIFY DOMAIN-CONTAINING PROTEIN"/>
    <property type="match status" value="1"/>
</dbReference>
<organism evidence="4 5">
    <name type="scientific">Castilleja foliolosa</name>
    <dbReference type="NCBI Taxonomy" id="1961234"/>
    <lineage>
        <taxon>Eukaryota</taxon>
        <taxon>Viridiplantae</taxon>
        <taxon>Streptophyta</taxon>
        <taxon>Embryophyta</taxon>
        <taxon>Tracheophyta</taxon>
        <taxon>Spermatophyta</taxon>
        <taxon>Magnoliopsida</taxon>
        <taxon>eudicotyledons</taxon>
        <taxon>Gunneridae</taxon>
        <taxon>Pentapetalae</taxon>
        <taxon>asterids</taxon>
        <taxon>lamiids</taxon>
        <taxon>Lamiales</taxon>
        <taxon>Orobanchaceae</taxon>
        <taxon>Pedicularideae</taxon>
        <taxon>Castillejinae</taxon>
        <taxon>Castilleja</taxon>
    </lineage>
</organism>
<proteinExistence type="inferred from homology"/>
<dbReference type="SMART" id="SM00979">
    <property type="entry name" value="TIFY"/>
    <property type="match status" value="1"/>
</dbReference>
<keyword evidence="5" id="KW-1185">Reference proteome</keyword>
<dbReference type="InterPro" id="IPR040390">
    <property type="entry name" value="TIFY/JAZ"/>
</dbReference>
<keyword evidence="2" id="KW-1184">Jasmonic acid signaling pathway</keyword>
<dbReference type="GO" id="GO:0005634">
    <property type="term" value="C:nucleus"/>
    <property type="evidence" value="ECO:0007669"/>
    <property type="project" value="UniProtKB-SubCell"/>
</dbReference>
<evidence type="ECO:0000259" key="3">
    <source>
        <dbReference type="PROSITE" id="PS51320"/>
    </source>
</evidence>